<dbReference type="GO" id="GO:0003700">
    <property type="term" value="F:DNA-binding transcription factor activity"/>
    <property type="evidence" value="ECO:0007669"/>
    <property type="project" value="InterPro"/>
</dbReference>
<proteinExistence type="predicted"/>
<evidence type="ECO:0000313" key="5">
    <source>
        <dbReference type="EMBL" id="SUD97540.1"/>
    </source>
</evidence>
<dbReference type="InterPro" id="IPR036390">
    <property type="entry name" value="WH_DNA-bd_sf"/>
</dbReference>
<reference evidence="5 6" key="1">
    <citation type="submission" date="2018-06" db="EMBL/GenBank/DDBJ databases">
        <authorList>
            <consortium name="Pathogen Informatics"/>
            <person name="Doyle S."/>
        </authorList>
    </citation>
    <scope>NUCLEOTIDE SEQUENCE [LARGE SCALE GENOMIC DNA]</scope>
    <source>
        <strain evidence="5 6">NCTC10894</strain>
    </source>
</reference>
<keyword evidence="3" id="KW-0804">Transcription</keyword>
<dbReference type="CDD" id="cd07377">
    <property type="entry name" value="WHTH_GntR"/>
    <property type="match status" value="1"/>
</dbReference>
<evidence type="ECO:0000259" key="4">
    <source>
        <dbReference type="PROSITE" id="PS50949"/>
    </source>
</evidence>
<dbReference type="InterPro" id="IPR000524">
    <property type="entry name" value="Tscrpt_reg_HTH_GntR"/>
</dbReference>
<dbReference type="PANTHER" id="PTHR43537">
    <property type="entry name" value="TRANSCRIPTIONAL REGULATOR, GNTR FAMILY"/>
    <property type="match status" value="1"/>
</dbReference>
<evidence type="ECO:0000313" key="6">
    <source>
        <dbReference type="Proteomes" id="UP000255008"/>
    </source>
</evidence>
<dbReference type="EMBL" id="UGVE01000001">
    <property type="protein sequence ID" value="SUD97540.1"/>
    <property type="molecule type" value="Genomic_DNA"/>
</dbReference>
<evidence type="ECO:0000256" key="1">
    <source>
        <dbReference type="ARBA" id="ARBA00023015"/>
    </source>
</evidence>
<dbReference type="SUPFAM" id="SSF48008">
    <property type="entry name" value="GntR ligand-binding domain-like"/>
    <property type="match status" value="1"/>
</dbReference>
<dbReference type="Proteomes" id="UP000255008">
    <property type="component" value="Unassembled WGS sequence"/>
</dbReference>
<dbReference type="AlphaFoldDB" id="A0AAJ5D4S2"/>
<dbReference type="Gene3D" id="1.10.10.10">
    <property type="entry name" value="Winged helix-like DNA-binding domain superfamily/Winged helix DNA-binding domain"/>
    <property type="match status" value="1"/>
</dbReference>
<protein>
    <submittedName>
        <fullName evidence="5">L-lactate utilization operon repressor</fullName>
    </submittedName>
</protein>
<dbReference type="PROSITE" id="PS50949">
    <property type="entry name" value="HTH_GNTR"/>
    <property type="match status" value="1"/>
</dbReference>
<dbReference type="GO" id="GO:0003677">
    <property type="term" value="F:DNA binding"/>
    <property type="evidence" value="ECO:0007669"/>
    <property type="project" value="UniProtKB-KW"/>
</dbReference>
<evidence type="ECO:0000256" key="3">
    <source>
        <dbReference type="ARBA" id="ARBA00023163"/>
    </source>
</evidence>
<dbReference type="InterPro" id="IPR011711">
    <property type="entry name" value="GntR_C"/>
</dbReference>
<organism evidence="5 6">
    <name type="scientific">Ralstonia mannitolilytica</name>
    <dbReference type="NCBI Taxonomy" id="105219"/>
    <lineage>
        <taxon>Bacteria</taxon>
        <taxon>Pseudomonadati</taxon>
        <taxon>Pseudomonadota</taxon>
        <taxon>Betaproteobacteria</taxon>
        <taxon>Burkholderiales</taxon>
        <taxon>Burkholderiaceae</taxon>
        <taxon>Ralstonia</taxon>
    </lineage>
</organism>
<dbReference type="Pfam" id="PF00392">
    <property type="entry name" value="GntR"/>
    <property type="match status" value="1"/>
</dbReference>
<sequence length="272" mass="30738">MRLNDEAGVYPPIRTRQVKRADLVTEDIKRLITQRNLKPGDRLPNERDLQELFSVSKSTTREALKSLEVQGLITVSPGPSGGATIREVPLERTLQLIQNYLFFKDVSMKNIYNARRLLEPELAAGAVPFITERQLAALENNIETCEPASQDSGNLLKQRQADLDFHDILAAANPDPFLSFICQTINELLRRLVVFSTDTPAEEHVKFGCANVRCHSAILEAIRQRDADKVRELMREHMEEASGYVTRLNGRLDGRLILDSEIAARPLKLEPR</sequence>
<gene>
    <name evidence="5" type="primary">lutR_3</name>
    <name evidence="5" type="ORF">NCTC10894_01896</name>
</gene>
<dbReference type="PRINTS" id="PR00035">
    <property type="entry name" value="HTHGNTR"/>
</dbReference>
<dbReference type="Gene3D" id="1.20.120.530">
    <property type="entry name" value="GntR ligand-binding domain-like"/>
    <property type="match status" value="1"/>
</dbReference>
<dbReference type="RefSeq" id="WP_238587607.1">
    <property type="nucleotide sequence ID" value="NZ_BAAAEC010000024.1"/>
</dbReference>
<dbReference type="Pfam" id="PF07729">
    <property type="entry name" value="FCD"/>
    <property type="match status" value="1"/>
</dbReference>
<accession>A0AAJ5D4S2</accession>
<keyword evidence="1" id="KW-0805">Transcription regulation</keyword>
<dbReference type="PANTHER" id="PTHR43537:SF5">
    <property type="entry name" value="UXU OPERON TRANSCRIPTIONAL REGULATOR"/>
    <property type="match status" value="1"/>
</dbReference>
<dbReference type="SMART" id="SM00895">
    <property type="entry name" value="FCD"/>
    <property type="match status" value="1"/>
</dbReference>
<evidence type="ECO:0000256" key="2">
    <source>
        <dbReference type="ARBA" id="ARBA00023125"/>
    </source>
</evidence>
<dbReference type="InterPro" id="IPR008920">
    <property type="entry name" value="TF_FadR/GntR_C"/>
</dbReference>
<dbReference type="SMART" id="SM00345">
    <property type="entry name" value="HTH_GNTR"/>
    <property type="match status" value="1"/>
</dbReference>
<feature type="domain" description="HTH gntR-type" evidence="4">
    <location>
        <begin position="18"/>
        <end position="88"/>
    </location>
</feature>
<dbReference type="InterPro" id="IPR036388">
    <property type="entry name" value="WH-like_DNA-bd_sf"/>
</dbReference>
<comment type="caution">
    <text evidence="5">The sequence shown here is derived from an EMBL/GenBank/DDBJ whole genome shotgun (WGS) entry which is preliminary data.</text>
</comment>
<dbReference type="SUPFAM" id="SSF46785">
    <property type="entry name" value="Winged helix' DNA-binding domain"/>
    <property type="match status" value="1"/>
</dbReference>
<name>A0AAJ5D4S2_9RALS</name>
<keyword evidence="2" id="KW-0238">DNA-binding</keyword>